<dbReference type="AlphaFoldDB" id="A0A9W6QE06"/>
<protein>
    <submittedName>
        <fullName evidence="1">Uncharacterized protein</fullName>
    </submittedName>
</protein>
<dbReference type="Proteomes" id="UP001165041">
    <property type="component" value="Unassembled WGS sequence"/>
</dbReference>
<organism evidence="1 2">
    <name type="scientific">Kitasatospora phosalacinea</name>
    <dbReference type="NCBI Taxonomy" id="2065"/>
    <lineage>
        <taxon>Bacteria</taxon>
        <taxon>Bacillati</taxon>
        <taxon>Actinomycetota</taxon>
        <taxon>Actinomycetes</taxon>
        <taxon>Kitasatosporales</taxon>
        <taxon>Streptomycetaceae</taxon>
        <taxon>Kitasatospora</taxon>
    </lineage>
</organism>
<dbReference type="RefSeq" id="WP_285741018.1">
    <property type="nucleotide sequence ID" value="NZ_BSSA01000076.1"/>
</dbReference>
<evidence type="ECO:0000313" key="1">
    <source>
        <dbReference type="EMBL" id="GLW75495.1"/>
    </source>
</evidence>
<reference evidence="1" key="1">
    <citation type="submission" date="2023-02" db="EMBL/GenBank/DDBJ databases">
        <title>Kitasatospora phosalacinea NBRC 14627.</title>
        <authorList>
            <person name="Ichikawa N."/>
            <person name="Sato H."/>
            <person name="Tonouchi N."/>
        </authorList>
    </citation>
    <scope>NUCLEOTIDE SEQUENCE</scope>
    <source>
        <strain evidence="1">NBRC 14627</strain>
    </source>
</reference>
<dbReference type="EMBL" id="BSSA01000076">
    <property type="protein sequence ID" value="GLW75495.1"/>
    <property type="molecule type" value="Genomic_DNA"/>
</dbReference>
<sequence length="49" mass="5408">MDSVITGPFLPAPPYELDEREQRALQRAAEAGRAAASWLRELGAVRPIM</sequence>
<comment type="caution">
    <text evidence="1">The sequence shown here is derived from an EMBL/GenBank/DDBJ whole genome shotgun (WGS) entry which is preliminary data.</text>
</comment>
<evidence type="ECO:0000313" key="2">
    <source>
        <dbReference type="Proteomes" id="UP001165041"/>
    </source>
</evidence>
<name>A0A9W6QE06_9ACTN</name>
<proteinExistence type="predicted"/>
<accession>A0A9W6QE06</accession>
<gene>
    <name evidence="1" type="ORF">Kpho02_77920</name>
</gene>